<protein>
    <submittedName>
        <fullName evidence="1">Uncharacterized protein</fullName>
    </submittedName>
</protein>
<proteinExistence type="predicted"/>
<dbReference type="Proteomes" id="UP000499080">
    <property type="component" value="Unassembled WGS sequence"/>
</dbReference>
<name>A0A4Y2UMN5_ARAVE</name>
<evidence type="ECO:0000313" key="2">
    <source>
        <dbReference type="Proteomes" id="UP000499080"/>
    </source>
</evidence>
<evidence type="ECO:0000313" key="1">
    <source>
        <dbReference type="EMBL" id="GBO14295.1"/>
    </source>
</evidence>
<reference evidence="1 2" key="1">
    <citation type="journal article" date="2019" name="Sci. Rep.">
        <title>Orb-weaving spider Araneus ventricosus genome elucidates the spidroin gene catalogue.</title>
        <authorList>
            <person name="Kono N."/>
            <person name="Nakamura H."/>
            <person name="Ohtoshi R."/>
            <person name="Moran D.A.P."/>
            <person name="Shinohara A."/>
            <person name="Yoshida Y."/>
            <person name="Fujiwara M."/>
            <person name="Mori M."/>
            <person name="Tomita M."/>
            <person name="Arakawa K."/>
        </authorList>
    </citation>
    <scope>NUCLEOTIDE SEQUENCE [LARGE SCALE GENOMIC DNA]</scope>
</reference>
<accession>A0A4Y2UMN5</accession>
<keyword evidence="2" id="KW-1185">Reference proteome</keyword>
<sequence length="90" mass="10456">MIGLPLAISRALNSMQSRFQYQRTEHKALTERYILSSIVEHYLFALRRTSKPFNAYSGTPGEPHGKILRKFKGPEKASEYRRIQIKKCSK</sequence>
<dbReference type="AlphaFoldDB" id="A0A4Y2UMN5"/>
<gene>
    <name evidence="1" type="ORF">AVEN_142945_1</name>
</gene>
<dbReference type="EMBL" id="BGPR01038451">
    <property type="protein sequence ID" value="GBO14295.1"/>
    <property type="molecule type" value="Genomic_DNA"/>
</dbReference>
<organism evidence="1 2">
    <name type="scientific">Araneus ventricosus</name>
    <name type="common">Orbweaver spider</name>
    <name type="synonym">Epeira ventricosa</name>
    <dbReference type="NCBI Taxonomy" id="182803"/>
    <lineage>
        <taxon>Eukaryota</taxon>
        <taxon>Metazoa</taxon>
        <taxon>Ecdysozoa</taxon>
        <taxon>Arthropoda</taxon>
        <taxon>Chelicerata</taxon>
        <taxon>Arachnida</taxon>
        <taxon>Araneae</taxon>
        <taxon>Araneomorphae</taxon>
        <taxon>Entelegynae</taxon>
        <taxon>Araneoidea</taxon>
        <taxon>Araneidae</taxon>
        <taxon>Araneus</taxon>
    </lineage>
</organism>
<comment type="caution">
    <text evidence="1">The sequence shown here is derived from an EMBL/GenBank/DDBJ whole genome shotgun (WGS) entry which is preliminary data.</text>
</comment>